<accession>A0A485B0K1</accession>
<dbReference type="Pfam" id="PF01148">
    <property type="entry name" value="CTP_transf_1"/>
    <property type="match status" value="1"/>
</dbReference>
<keyword evidence="10 25" id="KW-0808">Transferase</keyword>
<evidence type="ECO:0000256" key="8">
    <source>
        <dbReference type="ARBA" id="ARBA00022475"/>
    </source>
</evidence>
<evidence type="ECO:0000313" key="26">
    <source>
        <dbReference type="Proteomes" id="UP000345637"/>
    </source>
</evidence>
<dbReference type="GO" id="GO:0016024">
    <property type="term" value="P:CDP-diacylglycerol biosynthetic process"/>
    <property type="evidence" value="ECO:0007669"/>
    <property type="project" value="TreeGrafter"/>
</dbReference>
<evidence type="ECO:0000256" key="22">
    <source>
        <dbReference type="ARBA" id="ARBA00032743"/>
    </source>
</evidence>
<evidence type="ECO:0000313" key="25">
    <source>
        <dbReference type="EMBL" id="VFS67277.1"/>
    </source>
</evidence>
<evidence type="ECO:0000256" key="6">
    <source>
        <dbReference type="ARBA" id="ARBA00012487"/>
    </source>
</evidence>
<keyword evidence="15 24" id="KW-0472">Membrane</keyword>
<evidence type="ECO:0000256" key="15">
    <source>
        <dbReference type="ARBA" id="ARBA00023136"/>
    </source>
</evidence>
<dbReference type="GO" id="GO:0005886">
    <property type="term" value="C:plasma membrane"/>
    <property type="evidence" value="ECO:0007669"/>
    <property type="project" value="UniProtKB-SubCell"/>
</dbReference>
<evidence type="ECO:0000256" key="17">
    <source>
        <dbReference type="ARBA" id="ARBA00023264"/>
    </source>
</evidence>
<comment type="catalytic activity">
    <reaction evidence="1">
        <text>a 1,2-diacyl-sn-glycero-3-phosphate + CTP + H(+) = a CDP-1,2-diacyl-sn-glycerol + diphosphate</text>
        <dbReference type="Rhea" id="RHEA:16229"/>
        <dbReference type="ChEBI" id="CHEBI:15378"/>
        <dbReference type="ChEBI" id="CHEBI:33019"/>
        <dbReference type="ChEBI" id="CHEBI:37563"/>
        <dbReference type="ChEBI" id="CHEBI:58332"/>
        <dbReference type="ChEBI" id="CHEBI:58608"/>
        <dbReference type="EC" id="2.7.7.41"/>
    </reaction>
</comment>
<comment type="pathway">
    <text evidence="4">Lipid metabolism.</text>
</comment>
<keyword evidence="11 24" id="KW-0812">Transmembrane</keyword>
<keyword evidence="17" id="KW-1208">Phospholipid metabolism</keyword>
<dbReference type="AlphaFoldDB" id="A0A485B0K1"/>
<evidence type="ECO:0000256" key="2">
    <source>
        <dbReference type="ARBA" id="ARBA00004651"/>
    </source>
</evidence>
<dbReference type="PANTHER" id="PTHR46382">
    <property type="entry name" value="PHOSPHATIDATE CYTIDYLYLTRANSFERASE"/>
    <property type="match status" value="1"/>
</dbReference>
<feature type="transmembrane region" description="Helical" evidence="24">
    <location>
        <begin position="38"/>
        <end position="56"/>
    </location>
</feature>
<dbReference type="EC" id="2.7.7.41" evidence="6"/>
<sequence>MAAVRDDFWSGARIPGAYMFGKMFGKHKLAPKVSPGKTWPGFFGGLVTAAVISWAYGQWANLDVTPTVLLVCSVVAALASVPGRSDREYV</sequence>
<evidence type="ECO:0000256" key="19">
    <source>
        <dbReference type="ARBA" id="ARBA00031825"/>
    </source>
</evidence>
<comment type="pathway">
    <text evidence="3">Phospholipid metabolism; CDP-diacylglycerol biosynthesis; CDP-diacylglycerol from sn-glycerol 3-phosphate: step 3/3.</text>
</comment>
<evidence type="ECO:0000256" key="24">
    <source>
        <dbReference type="SAM" id="Phobius"/>
    </source>
</evidence>
<evidence type="ECO:0000256" key="12">
    <source>
        <dbReference type="ARBA" id="ARBA00022695"/>
    </source>
</evidence>
<evidence type="ECO:0000256" key="21">
    <source>
        <dbReference type="ARBA" id="ARBA00032396"/>
    </source>
</evidence>
<evidence type="ECO:0000256" key="4">
    <source>
        <dbReference type="ARBA" id="ARBA00005189"/>
    </source>
</evidence>
<feature type="transmembrane region" description="Helical" evidence="24">
    <location>
        <begin position="62"/>
        <end position="81"/>
    </location>
</feature>
<dbReference type="EMBL" id="CAADJE010000023">
    <property type="protein sequence ID" value="VFS67277.1"/>
    <property type="molecule type" value="Genomic_DNA"/>
</dbReference>
<gene>
    <name evidence="25" type="primary">cdsA_2</name>
    <name evidence="25" type="ORF">NCTC12998_03284</name>
</gene>
<evidence type="ECO:0000256" key="5">
    <source>
        <dbReference type="ARBA" id="ARBA00010185"/>
    </source>
</evidence>
<dbReference type="GO" id="GO:0004605">
    <property type="term" value="F:phosphatidate cytidylyltransferase activity"/>
    <property type="evidence" value="ECO:0007669"/>
    <property type="project" value="UniProtKB-EC"/>
</dbReference>
<dbReference type="PANTHER" id="PTHR46382:SF1">
    <property type="entry name" value="PHOSPHATIDATE CYTIDYLYLTRANSFERASE"/>
    <property type="match status" value="1"/>
</dbReference>
<reference evidence="25 26" key="1">
    <citation type="submission" date="2019-03" db="EMBL/GenBank/DDBJ databases">
        <authorList>
            <consortium name="Pathogen Informatics"/>
        </authorList>
    </citation>
    <scope>NUCLEOTIDE SEQUENCE [LARGE SCALE GENOMIC DNA]</scope>
    <source>
        <strain evidence="25 26">NCTC12998</strain>
    </source>
</reference>
<keyword evidence="12 25" id="KW-0548">Nucleotidyltransferase</keyword>
<name>A0A485B0K1_RAOPL</name>
<keyword evidence="14" id="KW-0443">Lipid metabolism</keyword>
<evidence type="ECO:0000256" key="9">
    <source>
        <dbReference type="ARBA" id="ARBA00022516"/>
    </source>
</evidence>
<evidence type="ECO:0000256" key="11">
    <source>
        <dbReference type="ARBA" id="ARBA00022692"/>
    </source>
</evidence>
<keyword evidence="9" id="KW-0444">Lipid biosynthesis</keyword>
<evidence type="ECO:0000256" key="18">
    <source>
        <dbReference type="ARBA" id="ARBA00029893"/>
    </source>
</evidence>
<evidence type="ECO:0000256" key="20">
    <source>
        <dbReference type="ARBA" id="ARBA00032253"/>
    </source>
</evidence>
<protein>
    <recommendedName>
        <fullName evidence="7">Phosphatidate cytidylyltransferase</fullName>
        <ecNumber evidence="6">2.7.7.41</ecNumber>
    </recommendedName>
    <alternativeName>
        <fullName evidence="20">CDP-DAG synthase</fullName>
    </alternativeName>
    <alternativeName>
        <fullName evidence="22">CDP-DG synthase</fullName>
    </alternativeName>
    <alternativeName>
        <fullName evidence="18">CDP-diacylglycerol synthase</fullName>
    </alternativeName>
    <alternativeName>
        <fullName evidence="21">CDP-diglyceride pyrophosphorylase</fullName>
    </alternativeName>
    <alternativeName>
        <fullName evidence="23">CDP-diglyceride synthase</fullName>
    </alternativeName>
    <alternativeName>
        <fullName evidence="19">CTP:phosphatidate cytidylyltransferase</fullName>
    </alternativeName>
</protein>
<evidence type="ECO:0000256" key="16">
    <source>
        <dbReference type="ARBA" id="ARBA00023209"/>
    </source>
</evidence>
<proteinExistence type="inferred from homology"/>
<evidence type="ECO:0000256" key="13">
    <source>
        <dbReference type="ARBA" id="ARBA00022989"/>
    </source>
</evidence>
<keyword evidence="8" id="KW-1003">Cell membrane</keyword>
<comment type="similarity">
    <text evidence="5">Belongs to the CDS family.</text>
</comment>
<keyword evidence="13 24" id="KW-1133">Transmembrane helix</keyword>
<keyword evidence="16" id="KW-0594">Phospholipid biosynthesis</keyword>
<evidence type="ECO:0000256" key="10">
    <source>
        <dbReference type="ARBA" id="ARBA00022679"/>
    </source>
</evidence>
<evidence type="ECO:0000256" key="1">
    <source>
        <dbReference type="ARBA" id="ARBA00001698"/>
    </source>
</evidence>
<comment type="subcellular location">
    <subcellularLocation>
        <location evidence="2">Cell membrane</location>
        <topology evidence="2">Multi-pass membrane protein</topology>
    </subcellularLocation>
</comment>
<organism evidence="25 26">
    <name type="scientific">Raoultella planticola</name>
    <name type="common">Klebsiella planticola</name>
    <dbReference type="NCBI Taxonomy" id="575"/>
    <lineage>
        <taxon>Bacteria</taxon>
        <taxon>Pseudomonadati</taxon>
        <taxon>Pseudomonadota</taxon>
        <taxon>Gammaproteobacteria</taxon>
        <taxon>Enterobacterales</taxon>
        <taxon>Enterobacteriaceae</taxon>
        <taxon>Klebsiella/Raoultella group</taxon>
        <taxon>Raoultella</taxon>
    </lineage>
</organism>
<evidence type="ECO:0000256" key="23">
    <source>
        <dbReference type="ARBA" id="ARBA00033406"/>
    </source>
</evidence>
<evidence type="ECO:0000256" key="14">
    <source>
        <dbReference type="ARBA" id="ARBA00023098"/>
    </source>
</evidence>
<evidence type="ECO:0000256" key="7">
    <source>
        <dbReference type="ARBA" id="ARBA00019373"/>
    </source>
</evidence>
<evidence type="ECO:0000256" key="3">
    <source>
        <dbReference type="ARBA" id="ARBA00005119"/>
    </source>
</evidence>
<dbReference type="Proteomes" id="UP000345637">
    <property type="component" value="Unassembled WGS sequence"/>
</dbReference>